<comment type="caution">
    <text evidence="1">The sequence shown here is derived from an EMBL/GenBank/DDBJ whole genome shotgun (WGS) entry which is preliminary data.</text>
</comment>
<accession>A0ACB6R6G8</accession>
<evidence type="ECO:0000313" key="1">
    <source>
        <dbReference type="EMBL" id="KAF2474370.1"/>
    </source>
</evidence>
<name>A0ACB6R6G8_9PLEO</name>
<gene>
    <name evidence="1" type="ORF">BDR25DRAFT_340867</name>
</gene>
<reference evidence="1" key="1">
    <citation type="journal article" date="2020" name="Stud. Mycol.">
        <title>101 Dothideomycetes genomes: a test case for predicting lifestyles and emergence of pathogens.</title>
        <authorList>
            <person name="Haridas S."/>
            <person name="Albert R."/>
            <person name="Binder M."/>
            <person name="Bloem J."/>
            <person name="Labutti K."/>
            <person name="Salamov A."/>
            <person name="Andreopoulos B."/>
            <person name="Baker S."/>
            <person name="Barry K."/>
            <person name="Bills G."/>
            <person name="Bluhm B."/>
            <person name="Cannon C."/>
            <person name="Castanera R."/>
            <person name="Culley D."/>
            <person name="Daum C."/>
            <person name="Ezra D."/>
            <person name="Gonzalez J."/>
            <person name="Henrissat B."/>
            <person name="Kuo A."/>
            <person name="Liang C."/>
            <person name="Lipzen A."/>
            <person name="Lutzoni F."/>
            <person name="Magnuson J."/>
            <person name="Mondo S."/>
            <person name="Nolan M."/>
            <person name="Ohm R."/>
            <person name="Pangilinan J."/>
            <person name="Park H.-J."/>
            <person name="Ramirez L."/>
            <person name="Alfaro M."/>
            <person name="Sun H."/>
            <person name="Tritt A."/>
            <person name="Yoshinaga Y."/>
            <person name="Zwiers L.-H."/>
            <person name="Turgeon B."/>
            <person name="Goodwin S."/>
            <person name="Spatafora J."/>
            <person name="Crous P."/>
            <person name="Grigoriev I."/>
        </authorList>
    </citation>
    <scope>NUCLEOTIDE SEQUENCE</scope>
    <source>
        <strain evidence="1">ATCC 200398</strain>
    </source>
</reference>
<protein>
    <submittedName>
        <fullName evidence="1">Uncharacterized protein</fullName>
    </submittedName>
</protein>
<evidence type="ECO:0000313" key="2">
    <source>
        <dbReference type="Proteomes" id="UP000799755"/>
    </source>
</evidence>
<proteinExistence type="predicted"/>
<dbReference type="EMBL" id="MU003498">
    <property type="protein sequence ID" value="KAF2474370.1"/>
    <property type="molecule type" value="Genomic_DNA"/>
</dbReference>
<organism evidence="1 2">
    <name type="scientific">Lindgomyces ingoldianus</name>
    <dbReference type="NCBI Taxonomy" id="673940"/>
    <lineage>
        <taxon>Eukaryota</taxon>
        <taxon>Fungi</taxon>
        <taxon>Dikarya</taxon>
        <taxon>Ascomycota</taxon>
        <taxon>Pezizomycotina</taxon>
        <taxon>Dothideomycetes</taxon>
        <taxon>Pleosporomycetidae</taxon>
        <taxon>Pleosporales</taxon>
        <taxon>Lindgomycetaceae</taxon>
        <taxon>Lindgomyces</taxon>
    </lineage>
</organism>
<dbReference type="Proteomes" id="UP000799755">
    <property type="component" value="Unassembled WGS sequence"/>
</dbReference>
<sequence>MVVLSEASTSLHAYTRPRLEDDPGGDSLYLAPGKDAAFYESLLVQHESRLFETDESIFEIIRLLHDNERSIHGRIEIQTISDMGSLVVQLERQRSKGEQLFFIIPQLYSWGQLQITREAFQRILVCQQVSTPFLNVVNEFGSKIRHEFPRCNTSFFCSRMDSWPNLEGQAAYESHHDYELSYILQFVERNGRNRGNPWSIRQTGVYQQAKLDNRQSVWIFLQVSTPTRGVLEDKLRRQLSCHGESDSPVALHALLLRATAGNWGEYVRGLSAQLRDLDEKACFSKIGIVAAHDYSVTFADMQALQILRHKILTVSLILSSCLDVAARLTEHCHKLDGSGFSPKSEQVRKSIEMYAADIRVHQQSVGVLMEALQGTYGLLSKIIEFRNIESLRHITEASERHLVSLEDLTLRIRNENRDSATLASHAQKDTKAMKALTTMATTLLPASLIATIFSSNLVQLKQDSNSDGQKTHFVIATQFWIYVVVTLALTIIILGCTRLLERQWIRSLF</sequence>
<keyword evidence="2" id="KW-1185">Reference proteome</keyword>